<reference evidence="2 3" key="1">
    <citation type="journal article" date="2019" name="Environ. Microbiol.">
        <title>Species interactions and distinct microbial communities in high Arctic permafrost affected cryosols are associated with the CH4 and CO2 gas fluxes.</title>
        <authorList>
            <person name="Altshuler I."/>
            <person name="Hamel J."/>
            <person name="Turney S."/>
            <person name="Magnuson E."/>
            <person name="Levesque R."/>
            <person name="Greer C."/>
            <person name="Whyte L.G."/>
        </authorList>
    </citation>
    <scope>NUCLEOTIDE SEQUENCE [LARGE SCALE GENOMIC DNA]</scope>
    <source>
        <strain evidence="2 3">S06.C</strain>
    </source>
</reference>
<name>A0A502DG99_9BURK</name>
<dbReference type="Proteomes" id="UP000319212">
    <property type="component" value="Unassembled WGS sequence"/>
</dbReference>
<gene>
    <name evidence="2" type="ORF">EAH82_20620</name>
</gene>
<accession>A0A502DG99</accession>
<sequence length="113" mass="12301">MASDKGKTLNGYDALRLAAFVRTATITQMHRQLRGAMRFDDVKSDTLNLRVSPTFKLALKAAADHEQRSMVNMLEVLVAAYCDAKRIGISGQRAARGQSAANRPRVKAAALPS</sequence>
<evidence type="ECO:0000313" key="3">
    <source>
        <dbReference type="Proteomes" id="UP000319212"/>
    </source>
</evidence>
<protein>
    <submittedName>
        <fullName evidence="2">Uncharacterized protein</fullName>
    </submittedName>
</protein>
<dbReference type="AlphaFoldDB" id="A0A502DG99"/>
<feature type="region of interest" description="Disordered" evidence="1">
    <location>
        <begin position="91"/>
        <end position="113"/>
    </location>
</feature>
<evidence type="ECO:0000313" key="2">
    <source>
        <dbReference type="EMBL" id="TPG23469.1"/>
    </source>
</evidence>
<comment type="caution">
    <text evidence="2">The sequence shown here is derived from an EMBL/GenBank/DDBJ whole genome shotgun (WGS) entry which is preliminary data.</text>
</comment>
<proteinExistence type="predicted"/>
<dbReference type="EMBL" id="RCZI01000010">
    <property type="protein sequence ID" value="TPG23469.1"/>
    <property type="molecule type" value="Genomic_DNA"/>
</dbReference>
<organism evidence="2 3">
    <name type="scientific">Variovorax guangxiensis</name>
    <dbReference type="NCBI Taxonomy" id="1775474"/>
    <lineage>
        <taxon>Bacteria</taxon>
        <taxon>Pseudomonadati</taxon>
        <taxon>Pseudomonadota</taxon>
        <taxon>Betaproteobacteria</taxon>
        <taxon>Burkholderiales</taxon>
        <taxon>Comamonadaceae</taxon>
        <taxon>Variovorax</taxon>
    </lineage>
</organism>
<evidence type="ECO:0000256" key="1">
    <source>
        <dbReference type="SAM" id="MobiDB-lite"/>
    </source>
</evidence>